<reference evidence="1 2" key="1">
    <citation type="journal article" date="2015" name="Genome Announc.">
        <title>Expanding the biotechnology potential of lactobacilli through comparative genomics of 213 strains and associated genera.</title>
        <authorList>
            <person name="Sun Z."/>
            <person name="Harris H.M."/>
            <person name="McCann A."/>
            <person name="Guo C."/>
            <person name="Argimon S."/>
            <person name="Zhang W."/>
            <person name="Yang X."/>
            <person name="Jeffery I.B."/>
            <person name="Cooney J.C."/>
            <person name="Kagawa T.F."/>
            <person name="Liu W."/>
            <person name="Song Y."/>
            <person name="Salvetti E."/>
            <person name="Wrobel A."/>
            <person name="Rasinkangas P."/>
            <person name="Parkhill J."/>
            <person name="Rea M.C."/>
            <person name="O'Sullivan O."/>
            <person name="Ritari J."/>
            <person name="Douillard F.P."/>
            <person name="Paul Ross R."/>
            <person name="Yang R."/>
            <person name="Briner A.E."/>
            <person name="Felis G.E."/>
            <person name="de Vos W.M."/>
            <person name="Barrangou R."/>
            <person name="Klaenhammer T.R."/>
            <person name="Caufield P.W."/>
            <person name="Cui Y."/>
            <person name="Zhang H."/>
            <person name="O'Toole P.W."/>
        </authorList>
    </citation>
    <scope>NUCLEOTIDE SEQUENCE [LARGE SCALE GENOMIC DNA]</scope>
    <source>
        <strain evidence="1 2">DSM 18527</strain>
    </source>
</reference>
<name>A0A0R1XZF8_9LACO</name>
<protein>
    <submittedName>
        <fullName evidence="1">Uncharacterized protein</fullName>
    </submittedName>
</protein>
<proteinExistence type="predicted"/>
<evidence type="ECO:0000313" key="1">
    <source>
        <dbReference type="EMBL" id="KRM33241.1"/>
    </source>
</evidence>
<gene>
    <name evidence="1" type="ORF">FC83_GL003325</name>
</gene>
<accession>A0A0R1XZF8</accession>
<keyword evidence="2" id="KW-1185">Reference proteome</keyword>
<dbReference type="AlphaFoldDB" id="A0A0R1XZF8"/>
<dbReference type="Proteomes" id="UP000051236">
    <property type="component" value="Unassembled WGS sequence"/>
</dbReference>
<sequence>MTHFVTYVVFPERFISRDVNTFIRANKASQIQAVTHDKVMTDYLLKYRTEGIKRGSDAVPYGRKQNLIYMVGAFHKVHTDIYVKLDQGRANFLIPKFKIVQIRVLNP</sequence>
<organism evidence="1 2">
    <name type="scientific">Agrilactobacillus composti DSM 18527 = JCM 14202</name>
    <dbReference type="NCBI Taxonomy" id="1423734"/>
    <lineage>
        <taxon>Bacteria</taxon>
        <taxon>Bacillati</taxon>
        <taxon>Bacillota</taxon>
        <taxon>Bacilli</taxon>
        <taxon>Lactobacillales</taxon>
        <taxon>Lactobacillaceae</taxon>
        <taxon>Agrilactobacillus</taxon>
    </lineage>
</organism>
<dbReference type="PATRIC" id="fig|1423734.3.peg.3377"/>
<dbReference type="EMBL" id="AZGA01000057">
    <property type="protein sequence ID" value="KRM33241.1"/>
    <property type="molecule type" value="Genomic_DNA"/>
</dbReference>
<comment type="caution">
    <text evidence="1">The sequence shown here is derived from an EMBL/GenBank/DDBJ whole genome shotgun (WGS) entry which is preliminary data.</text>
</comment>
<dbReference type="STRING" id="1423734.FC83_GL003325"/>
<evidence type="ECO:0000313" key="2">
    <source>
        <dbReference type="Proteomes" id="UP000051236"/>
    </source>
</evidence>